<keyword evidence="7 9" id="KW-0472">Membrane</keyword>
<dbReference type="RefSeq" id="WP_034389508.1">
    <property type="nucleotide sequence ID" value="NZ_AWTO01000003.1"/>
</dbReference>
<feature type="transmembrane region" description="Helical" evidence="9">
    <location>
        <begin position="187"/>
        <end position="208"/>
    </location>
</feature>
<sequence length="288" mass="29766">MSTLTFLYSGVYQFGDNLAFLVLSALGLAIIFGMMGVINLAHGELVMCGAYVTIVTAKAGLPLPLAMITGALAAAAAGIVAERLVIRHLYDRPADSVVATWAISLMTQQTMLLVSGPSIEGISTPFGSFEFGGISFSTYRAVLPLVAIGVLALLYALLFHTSYGVGARATIQNARMASCLGLKTQRIYASTFALGAGLAGLAGALYAPTMTAVPTMGSSFIIQAFVTVVVGGANVLIGAVPAAAILSVIQTGLTAFYGQLIGQIGLLVTVILVIRLLPQGVSSLFDRR</sequence>
<evidence type="ECO:0000256" key="3">
    <source>
        <dbReference type="ARBA" id="ARBA00022475"/>
    </source>
</evidence>
<comment type="similarity">
    <text evidence="8">Belongs to the binding-protein-dependent transport system permease family. LivHM subfamily.</text>
</comment>
<keyword evidence="6 9" id="KW-1133">Transmembrane helix</keyword>
<dbReference type="Pfam" id="PF02653">
    <property type="entry name" value="BPD_transp_2"/>
    <property type="match status" value="1"/>
</dbReference>
<evidence type="ECO:0000256" key="8">
    <source>
        <dbReference type="ARBA" id="ARBA00037998"/>
    </source>
</evidence>
<name>A0A0E3BQS5_9BURK</name>
<keyword evidence="11" id="KW-1185">Reference proteome</keyword>
<evidence type="ECO:0000256" key="6">
    <source>
        <dbReference type="ARBA" id="ARBA00022989"/>
    </source>
</evidence>
<dbReference type="GO" id="GO:0005886">
    <property type="term" value="C:plasma membrane"/>
    <property type="evidence" value="ECO:0007669"/>
    <property type="project" value="UniProtKB-SubCell"/>
</dbReference>
<dbReference type="Proteomes" id="UP000029549">
    <property type="component" value="Unassembled WGS sequence"/>
</dbReference>
<gene>
    <name evidence="10" type="ORF">P608_24645</name>
</gene>
<keyword evidence="2" id="KW-0813">Transport</keyword>
<protein>
    <submittedName>
        <fullName evidence="10">ABC transporter permease</fullName>
    </submittedName>
</protein>
<dbReference type="AlphaFoldDB" id="A0A0E3BQS5"/>
<evidence type="ECO:0000256" key="9">
    <source>
        <dbReference type="SAM" id="Phobius"/>
    </source>
</evidence>
<evidence type="ECO:0000256" key="1">
    <source>
        <dbReference type="ARBA" id="ARBA00004651"/>
    </source>
</evidence>
<dbReference type="PANTHER" id="PTHR11795:SF447">
    <property type="entry name" value="ABC TRANSPORTER PERMEASE PROTEIN"/>
    <property type="match status" value="1"/>
</dbReference>
<evidence type="ECO:0000256" key="4">
    <source>
        <dbReference type="ARBA" id="ARBA00022692"/>
    </source>
</evidence>
<evidence type="ECO:0000313" key="10">
    <source>
        <dbReference type="EMBL" id="KGH04285.1"/>
    </source>
</evidence>
<dbReference type="PANTHER" id="PTHR11795">
    <property type="entry name" value="BRANCHED-CHAIN AMINO ACID TRANSPORT SYSTEM PERMEASE PROTEIN LIVH"/>
    <property type="match status" value="1"/>
</dbReference>
<keyword evidence="4 9" id="KW-0812">Transmembrane</keyword>
<dbReference type="InterPro" id="IPR001851">
    <property type="entry name" value="ABC_transp_permease"/>
</dbReference>
<organism evidence="10 11">
    <name type="scientific">Comamonas thiooxydans</name>
    <dbReference type="NCBI Taxonomy" id="363952"/>
    <lineage>
        <taxon>Bacteria</taxon>
        <taxon>Pseudomonadati</taxon>
        <taxon>Pseudomonadota</taxon>
        <taxon>Betaproteobacteria</taxon>
        <taxon>Burkholderiales</taxon>
        <taxon>Comamonadaceae</taxon>
        <taxon>Comamonas</taxon>
    </lineage>
</organism>
<proteinExistence type="inferred from homology"/>
<feature type="transmembrane region" description="Helical" evidence="9">
    <location>
        <begin position="67"/>
        <end position="86"/>
    </location>
</feature>
<dbReference type="EMBL" id="AWTP01000158">
    <property type="protein sequence ID" value="KGH04285.1"/>
    <property type="molecule type" value="Genomic_DNA"/>
</dbReference>
<dbReference type="CDD" id="cd06582">
    <property type="entry name" value="TM_PBP1_LivH_like"/>
    <property type="match status" value="1"/>
</dbReference>
<comment type="subcellular location">
    <subcellularLocation>
        <location evidence="1">Cell membrane</location>
        <topology evidence="1">Multi-pass membrane protein</topology>
    </subcellularLocation>
</comment>
<dbReference type="GO" id="GO:0006865">
    <property type="term" value="P:amino acid transport"/>
    <property type="evidence" value="ECO:0007669"/>
    <property type="project" value="UniProtKB-KW"/>
</dbReference>
<evidence type="ECO:0000313" key="11">
    <source>
        <dbReference type="Proteomes" id="UP000029549"/>
    </source>
</evidence>
<keyword evidence="3" id="KW-1003">Cell membrane</keyword>
<reference evidence="10 11" key="1">
    <citation type="submission" date="2013-09" db="EMBL/GenBank/DDBJ databases">
        <title>High correlation between genotypes and phenotypes of environmental bacteria Comamonas testosteroni strains.</title>
        <authorList>
            <person name="Liu L."/>
            <person name="Zhu W."/>
            <person name="Xia X."/>
            <person name="Xu B."/>
            <person name="Luo M."/>
            <person name="Wang G."/>
        </authorList>
    </citation>
    <scope>NUCLEOTIDE SEQUENCE [LARGE SCALE GENOMIC DNA]</scope>
    <source>
        <strain evidence="10 11">DF2</strain>
    </source>
</reference>
<feature type="transmembrane region" description="Helical" evidence="9">
    <location>
        <begin position="139"/>
        <end position="166"/>
    </location>
</feature>
<dbReference type="InterPro" id="IPR052157">
    <property type="entry name" value="BCAA_transport_permease"/>
</dbReference>
<keyword evidence="5" id="KW-0029">Amino-acid transport</keyword>
<dbReference type="GO" id="GO:0022857">
    <property type="term" value="F:transmembrane transporter activity"/>
    <property type="evidence" value="ECO:0007669"/>
    <property type="project" value="InterPro"/>
</dbReference>
<feature type="transmembrane region" description="Helical" evidence="9">
    <location>
        <begin position="220"/>
        <end position="249"/>
    </location>
</feature>
<evidence type="ECO:0000256" key="2">
    <source>
        <dbReference type="ARBA" id="ARBA00022448"/>
    </source>
</evidence>
<feature type="transmembrane region" description="Helical" evidence="9">
    <location>
        <begin position="256"/>
        <end position="277"/>
    </location>
</feature>
<comment type="caution">
    <text evidence="10">The sequence shown here is derived from an EMBL/GenBank/DDBJ whole genome shotgun (WGS) entry which is preliminary data.</text>
</comment>
<evidence type="ECO:0000256" key="7">
    <source>
        <dbReference type="ARBA" id="ARBA00023136"/>
    </source>
</evidence>
<evidence type="ECO:0000256" key="5">
    <source>
        <dbReference type="ARBA" id="ARBA00022970"/>
    </source>
</evidence>
<accession>A0A0E3BQS5</accession>
<feature type="transmembrane region" description="Helical" evidence="9">
    <location>
        <begin position="20"/>
        <end position="38"/>
    </location>
</feature>